<accession>L2GPI9</accession>
<dbReference type="OrthoDB" id="4062651at2759"/>
<dbReference type="AlphaFoldDB" id="L2GPI9"/>
<dbReference type="EMBL" id="JH370133">
    <property type="protein sequence ID" value="ELA42222.1"/>
    <property type="molecule type" value="Genomic_DNA"/>
</dbReference>
<gene>
    <name evidence="1" type="ORF">VICG_00621</name>
</gene>
<dbReference type="InParanoid" id="L2GPI9"/>
<sequence length="184" mass="21435">VNDISLNESYELCKTKYKNNFLIPQYALDAASITGRTEDTAKSWIKALRDEDIETVFDLKLMVYEDWERLPLTVFSCRAMQNMLYGIDGVPPREKHLPLNPKLKEYDNKMSIKSFLEDVCGGINRRELVSSWEDRLLAQDIQTVGELKSLHNEDWNRLGLTVYAFRILKNVIFRKGKILIDDSR</sequence>
<dbReference type="RefSeq" id="XP_007604073.1">
    <property type="nucleotide sequence ID" value="XM_007604011.1"/>
</dbReference>
<protein>
    <submittedName>
        <fullName evidence="1">WNK protein kinase</fullName>
    </submittedName>
</protein>
<keyword evidence="1" id="KW-0808">Transferase</keyword>
<evidence type="ECO:0000313" key="2">
    <source>
        <dbReference type="Proteomes" id="UP000011082"/>
    </source>
</evidence>
<organism evidence="1 2">
    <name type="scientific">Vittaforma corneae (strain ATCC 50505)</name>
    <name type="common">Microsporidian parasite</name>
    <name type="synonym">Nosema corneum</name>
    <dbReference type="NCBI Taxonomy" id="993615"/>
    <lineage>
        <taxon>Eukaryota</taxon>
        <taxon>Fungi</taxon>
        <taxon>Fungi incertae sedis</taxon>
        <taxon>Microsporidia</taxon>
        <taxon>Nosematidae</taxon>
        <taxon>Vittaforma</taxon>
    </lineage>
</organism>
<keyword evidence="2" id="KW-1185">Reference proteome</keyword>
<reference evidence="2" key="1">
    <citation type="submission" date="2011-05" db="EMBL/GenBank/DDBJ databases">
        <title>The genome sequence of Vittaforma corneae strain ATCC 50505.</title>
        <authorList>
            <consortium name="The Broad Institute Genome Sequencing Platform"/>
            <person name="Cuomo C."/>
            <person name="Didier E."/>
            <person name="Bowers L."/>
            <person name="Young S.K."/>
            <person name="Zeng Q."/>
            <person name="Gargeya S."/>
            <person name="Fitzgerald M."/>
            <person name="Haas B."/>
            <person name="Abouelleil A."/>
            <person name="Alvarado L."/>
            <person name="Arachchi H.M."/>
            <person name="Berlin A."/>
            <person name="Chapman S.B."/>
            <person name="Gearin G."/>
            <person name="Goldberg J."/>
            <person name="Griggs A."/>
            <person name="Gujja S."/>
            <person name="Hansen M."/>
            <person name="Heiman D."/>
            <person name="Howarth C."/>
            <person name="Larimer J."/>
            <person name="Lui A."/>
            <person name="MacDonald P.J.P."/>
            <person name="McCowen C."/>
            <person name="Montmayeur A."/>
            <person name="Murphy C."/>
            <person name="Neiman D."/>
            <person name="Pearson M."/>
            <person name="Priest M."/>
            <person name="Roberts A."/>
            <person name="Saif S."/>
            <person name="Shea T."/>
            <person name="Sisk P."/>
            <person name="Stolte C."/>
            <person name="Sykes S."/>
            <person name="Wortman J."/>
            <person name="Nusbaum C."/>
            <person name="Birren B."/>
        </authorList>
    </citation>
    <scope>NUCLEOTIDE SEQUENCE [LARGE SCALE GENOMIC DNA]</scope>
    <source>
        <strain evidence="2">ATCC 50505</strain>
    </source>
</reference>
<feature type="non-terminal residue" evidence="1">
    <location>
        <position position="1"/>
    </location>
</feature>
<dbReference type="STRING" id="993615.L2GPI9"/>
<dbReference type="HOGENOM" id="CLU_1471688_0_0_1"/>
<dbReference type="Proteomes" id="UP000011082">
    <property type="component" value="Unassembled WGS sequence"/>
</dbReference>
<name>L2GPI9_VITCO</name>
<proteinExistence type="predicted"/>
<dbReference type="GeneID" id="19881338"/>
<dbReference type="VEuPathDB" id="MicrosporidiaDB:VICG_00621"/>
<keyword evidence="1" id="KW-0418">Kinase</keyword>
<evidence type="ECO:0000313" key="1">
    <source>
        <dbReference type="EMBL" id="ELA42222.1"/>
    </source>
</evidence>
<dbReference type="GO" id="GO:0016301">
    <property type="term" value="F:kinase activity"/>
    <property type="evidence" value="ECO:0007669"/>
    <property type="project" value="UniProtKB-KW"/>
</dbReference>